<dbReference type="PRINTS" id="PR00245">
    <property type="entry name" value="OLFACTORYR"/>
</dbReference>
<reference evidence="12" key="2">
    <citation type="submission" date="2025-08" db="UniProtKB">
        <authorList>
            <consortium name="Ensembl"/>
        </authorList>
    </citation>
    <scope>IDENTIFICATION</scope>
    <source>
        <strain evidence="12">2N</strain>
    </source>
</reference>
<dbReference type="InParanoid" id="A0A286XDE1"/>
<comment type="similarity">
    <text evidence="2">Belongs to the G-protein coupled receptor 1 family.</text>
</comment>
<keyword evidence="7" id="KW-1015">Disulfide bond</keyword>
<reference evidence="12" key="3">
    <citation type="submission" date="2025-09" db="UniProtKB">
        <authorList>
            <consortium name="Ensembl"/>
        </authorList>
    </citation>
    <scope>IDENTIFICATION</scope>
    <source>
        <strain evidence="12">2N</strain>
    </source>
</reference>
<keyword evidence="13" id="KW-1185">Reference proteome</keyword>
<dbReference type="FunFam" id="1.20.1070.10:FF:000012">
    <property type="entry name" value="Olfactory receptor"/>
    <property type="match status" value="1"/>
</dbReference>
<dbReference type="PRINTS" id="PR00237">
    <property type="entry name" value="GPCRRHODOPSN"/>
</dbReference>
<dbReference type="GeneTree" id="ENSGT00940000155395"/>
<feature type="transmembrane region" description="Helical" evidence="10">
    <location>
        <begin position="12"/>
        <end position="41"/>
    </location>
</feature>
<dbReference type="GO" id="GO:0005886">
    <property type="term" value="C:plasma membrane"/>
    <property type="evidence" value="ECO:0007669"/>
    <property type="project" value="UniProtKB-ARBA"/>
</dbReference>
<dbReference type="InterPro" id="IPR000725">
    <property type="entry name" value="Olfact_rcpt"/>
</dbReference>
<dbReference type="STRING" id="10141.ENSCPOP00000023472"/>
<feature type="domain" description="G-protein coupled receptors family 1 profile" evidence="11">
    <location>
        <begin position="18"/>
        <end position="232"/>
    </location>
</feature>
<dbReference type="Ensembl" id="ENSCPOT00000033827.1">
    <property type="protein sequence ID" value="ENSCPOP00000023472.1"/>
    <property type="gene ID" value="ENSCPOG00000036627.1"/>
</dbReference>
<dbReference type="EMBL" id="AAKN02046864">
    <property type="status" value="NOT_ANNOTATED_CDS"/>
    <property type="molecule type" value="Genomic_DNA"/>
</dbReference>
<dbReference type="VEuPathDB" id="HostDB:ENSCPOG00000036627"/>
<evidence type="ECO:0000256" key="2">
    <source>
        <dbReference type="ARBA" id="ARBA00010663"/>
    </source>
</evidence>
<proteinExistence type="inferred from homology"/>
<evidence type="ECO:0000256" key="9">
    <source>
        <dbReference type="ARBA" id="ARBA00023224"/>
    </source>
</evidence>
<dbReference type="InterPro" id="IPR017452">
    <property type="entry name" value="GPCR_Rhodpsn_7TM"/>
</dbReference>
<feature type="transmembrane region" description="Helical" evidence="10">
    <location>
        <begin position="74"/>
        <end position="97"/>
    </location>
</feature>
<evidence type="ECO:0000256" key="7">
    <source>
        <dbReference type="ARBA" id="ARBA00023157"/>
    </source>
</evidence>
<keyword evidence="4 10" id="KW-1133">Transmembrane helix</keyword>
<keyword evidence="6 10" id="KW-0472">Membrane</keyword>
<evidence type="ECO:0000259" key="11">
    <source>
        <dbReference type="PROSITE" id="PS50262"/>
    </source>
</evidence>
<evidence type="ECO:0000256" key="10">
    <source>
        <dbReference type="SAM" id="Phobius"/>
    </source>
</evidence>
<protein>
    <recommendedName>
        <fullName evidence="11">G-protein coupled receptors family 1 profile domain-containing protein</fullName>
    </recommendedName>
</protein>
<evidence type="ECO:0000256" key="5">
    <source>
        <dbReference type="ARBA" id="ARBA00023040"/>
    </source>
</evidence>
<name>A0A286XDE1_CAVPO</name>
<dbReference type="InterPro" id="IPR000276">
    <property type="entry name" value="GPCR_Rhodpsn"/>
</dbReference>
<dbReference type="InterPro" id="IPR050427">
    <property type="entry name" value="Olfactory_Receptors"/>
</dbReference>
<feature type="transmembrane region" description="Helical" evidence="10">
    <location>
        <begin position="118"/>
        <end position="139"/>
    </location>
</feature>
<dbReference type="SUPFAM" id="SSF81321">
    <property type="entry name" value="Family A G protein-coupled receptor-like"/>
    <property type="match status" value="1"/>
</dbReference>
<evidence type="ECO:0000256" key="1">
    <source>
        <dbReference type="ARBA" id="ARBA00004141"/>
    </source>
</evidence>
<feature type="transmembrane region" description="Helical" evidence="10">
    <location>
        <begin position="243"/>
        <end position="262"/>
    </location>
</feature>
<dbReference type="AlphaFoldDB" id="A0A286XDE1"/>
<keyword evidence="3 10" id="KW-0812">Transmembrane</keyword>
<dbReference type="GO" id="GO:0004984">
    <property type="term" value="F:olfactory receptor activity"/>
    <property type="evidence" value="ECO:0007669"/>
    <property type="project" value="InterPro"/>
</dbReference>
<evidence type="ECO:0000313" key="12">
    <source>
        <dbReference type="Ensembl" id="ENSCPOP00000023472.1"/>
    </source>
</evidence>
<dbReference type="PROSITE" id="PS50262">
    <property type="entry name" value="G_PROTEIN_RECEP_F1_2"/>
    <property type="match status" value="1"/>
</dbReference>
<feature type="transmembrane region" description="Helical" evidence="10">
    <location>
        <begin position="210"/>
        <end position="231"/>
    </location>
</feature>
<keyword evidence="8" id="KW-0675">Receptor</keyword>
<accession>A0A286XDE1</accession>
<evidence type="ECO:0000256" key="8">
    <source>
        <dbReference type="ARBA" id="ARBA00023170"/>
    </source>
</evidence>
<dbReference type="Proteomes" id="UP000005447">
    <property type="component" value="Unassembled WGS sequence"/>
</dbReference>
<comment type="subcellular location">
    <subcellularLocation>
        <location evidence="1">Membrane</location>
        <topology evidence="1">Multi-pass membrane protein</topology>
    </subcellularLocation>
</comment>
<organism evidence="12 13">
    <name type="scientific">Cavia porcellus</name>
    <name type="common">Guinea pig</name>
    <dbReference type="NCBI Taxonomy" id="10141"/>
    <lineage>
        <taxon>Eukaryota</taxon>
        <taxon>Metazoa</taxon>
        <taxon>Chordata</taxon>
        <taxon>Craniata</taxon>
        <taxon>Vertebrata</taxon>
        <taxon>Euteleostomi</taxon>
        <taxon>Mammalia</taxon>
        <taxon>Eutheria</taxon>
        <taxon>Euarchontoglires</taxon>
        <taxon>Glires</taxon>
        <taxon>Rodentia</taxon>
        <taxon>Hystricomorpha</taxon>
        <taxon>Caviidae</taxon>
        <taxon>Cavia</taxon>
    </lineage>
</organism>
<dbReference type="Gene3D" id="1.20.1070.10">
    <property type="entry name" value="Rhodopsin 7-helix transmembrane proteins"/>
    <property type="match status" value="1"/>
</dbReference>
<evidence type="ECO:0000313" key="13">
    <source>
        <dbReference type="Proteomes" id="UP000005447"/>
    </source>
</evidence>
<dbReference type="GO" id="GO:0004930">
    <property type="term" value="F:G protein-coupled receptor activity"/>
    <property type="evidence" value="ECO:0007669"/>
    <property type="project" value="UniProtKB-KW"/>
</dbReference>
<reference evidence="13" key="1">
    <citation type="journal article" date="2011" name="Nature">
        <title>A high-resolution map of human evolutionary constraint using 29 mammals.</title>
        <authorList>
            <person name="Lindblad-Toh K."/>
            <person name="Garber M."/>
            <person name="Zuk O."/>
            <person name="Lin M.F."/>
            <person name="Parker B.J."/>
            <person name="Washietl S."/>
            <person name="Kheradpour P."/>
            <person name="Ernst J."/>
            <person name="Jordan G."/>
            <person name="Mauceli E."/>
            <person name="Ward L.D."/>
            <person name="Lowe C.B."/>
            <person name="Holloway A.K."/>
            <person name="Clamp M."/>
            <person name="Gnerre S."/>
            <person name="Alfoldi J."/>
            <person name="Beal K."/>
            <person name="Chang J."/>
            <person name="Clawson H."/>
            <person name="Cuff J."/>
            <person name="Di Palma F."/>
            <person name="Fitzgerald S."/>
            <person name="Flicek P."/>
            <person name="Guttman M."/>
            <person name="Hubisz M.J."/>
            <person name="Jaffe D.B."/>
            <person name="Jungreis I."/>
            <person name="Kent W.J."/>
            <person name="Kostka D."/>
            <person name="Lara M."/>
            <person name="Martins A.L."/>
            <person name="Massingham T."/>
            <person name="Moltke I."/>
            <person name="Raney B.J."/>
            <person name="Rasmussen M.D."/>
            <person name="Robinson J."/>
            <person name="Stark A."/>
            <person name="Vilella A.J."/>
            <person name="Wen J."/>
            <person name="Xie X."/>
            <person name="Zody M.C."/>
            <person name="Baldwin J."/>
            <person name="Bloom T."/>
            <person name="Chin C.W."/>
            <person name="Heiman D."/>
            <person name="Nicol R."/>
            <person name="Nusbaum C."/>
            <person name="Young S."/>
            <person name="Wilkinson J."/>
            <person name="Worley K.C."/>
            <person name="Kovar C.L."/>
            <person name="Muzny D.M."/>
            <person name="Gibbs R.A."/>
            <person name="Cree A."/>
            <person name="Dihn H.H."/>
            <person name="Fowler G."/>
            <person name="Jhangiani S."/>
            <person name="Joshi V."/>
            <person name="Lee S."/>
            <person name="Lewis L.R."/>
            <person name="Nazareth L.V."/>
            <person name="Okwuonu G."/>
            <person name="Santibanez J."/>
            <person name="Warren W.C."/>
            <person name="Mardis E.R."/>
            <person name="Weinstock G.M."/>
            <person name="Wilson R.K."/>
            <person name="Delehaunty K."/>
            <person name="Dooling D."/>
            <person name="Fronik C."/>
            <person name="Fulton L."/>
            <person name="Fulton B."/>
            <person name="Graves T."/>
            <person name="Minx P."/>
            <person name="Sodergren E."/>
            <person name="Birney E."/>
            <person name="Margulies E.H."/>
            <person name="Herrero J."/>
            <person name="Green E.D."/>
            <person name="Haussler D."/>
            <person name="Siepel A."/>
            <person name="Goldman N."/>
            <person name="Pollard K.S."/>
            <person name="Pedersen J.S."/>
            <person name="Lander E.S."/>
            <person name="Kellis M."/>
        </authorList>
    </citation>
    <scope>NUCLEOTIDE SEQUENCE [LARGE SCALE GENOMIC DNA]</scope>
    <source>
        <strain evidence="13">2N</strain>
    </source>
</reference>
<evidence type="ECO:0000256" key="3">
    <source>
        <dbReference type="ARBA" id="ARBA00022692"/>
    </source>
</evidence>
<evidence type="ECO:0000256" key="4">
    <source>
        <dbReference type="ARBA" id="ARBA00022989"/>
    </source>
</evidence>
<keyword evidence="5" id="KW-0297">G-protein coupled receptor</keyword>
<evidence type="ECO:0000256" key="6">
    <source>
        <dbReference type="ARBA" id="ARBA00023136"/>
    </source>
</evidence>
<feature type="transmembrane region" description="Helical" evidence="10">
    <location>
        <begin position="174"/>
        <end position="198"/>
    </location>
</feature>
<dbReference type="Pfam" id="PF13853">
    <property type="entry name" value="7tm_4"/>
    <property type="match status" value="1"/>
</dbReference>
<sequence length="280" mass="31387">MASPSKVTKFIITGLFQMCFIIFLAIYLAILVGNSIIVLVVSVSEMEICYSSTVAPKFIANLLTEIKTISFKSFLAQIFFFHFFGVAEILLLVVMAYDCYVAICRPLHYMNVMSHQMCHILVAGSWLVSFVHSLVQIIITMALPFSGLNVIDHYFCDLQPLFKLASTDTFLEGVIIFANSGLVALYSFLVLVFILVSLRNHSAEGKLKALSTCASHIIMVILLFGPAIFLYLHPSSTYTEDKLFYTIITAMVNPIVCTLRNAEMKFAKRNLWSIKKPEMG</sequence>
<keyword evidence="9" id="KW-0807">Transducer</keyword>
<dbReference type="PANTHER" id="PTHR48002">
    <property type="entry name" value="OLFACTORY RECEPTOR"/>
    <property type="match status" value="1"/>
</dbReference>